<evidence type="ECO:0000313" key="2">
    <source>
        <dbReference type="Proteomes" id="UP001054821"/>
    </source>
</evidence>
<dbReference type="EMBL" id="JAJFAZ020000003">
    <property type="protein sequence ID" value="KAI5339029.1"/>
    <property type="molecule type" value="Genomic_DNA"/>
</dbReference>
<keyword evidence="2" id="KW-1185">Reference proteome</keyword>
<dbReference type="PANTHER" id="PTHR48475">
    <property type="entry name" value="RIBONUCLEASE H"/>
    <property type="match status" value="1"/>
</dbReference>
<name>A0AAD4W902_PRUDU</name>
<comment type="caution">
    <text evidence="1">The sequence shown here is derived from an EMBL/GenBank/DDBJ whole genome shotgun (WGS) entry which is preliminary data.</text>
</comment>
<organism evidence="1 2">
    <name type="scientific">Prunus dulcis</name>
    <name type="common">Almond</name>
    <name type="synonym">Amygdalus dulcis</name>
    <dbReference type="NCBI Taxonomy" id="3755"/>
    <lineage>
        <taxon>Eukaryota</taxon>
        <taxon>Viridiplantae</taxon>
        <taxon>Streptophyta</taxon>
        <taxon>Embryophyta</taxon>
        <taxon>Tracheophyta</taxon>
        <taxon>Spermatophyta</taxon>
        <taxon>Magnoliopsida</taxon>
        <taxon>eudicotyledons</taxon>
        <taxon>Gunneridae</taxon>
        <taxon>Pentapetalae</taxon>
        <taxon>rosids</taxon>
        <taxon>fabids</taxon>
        <taxon>Rosales</taxon>
        <taxon>Rosaceae</taxon>
        <taxon>Amygdaloideae</taxon>
        <taxon>Amygdaleae</taxon>
        <taxon>Prunus</taxon>
    </lineage>
</organism>
<gene>
    <name evidence="1" type="ORF">L3X38_018301</name>
</gene>
<dbReference type="AlphaFoldDB" id="A0AAD4W902"/>
<dbReference type="PANTHER" id="PTHR48475:SF2">
    <property type="entry name" value="RIBONUCLEASE H"/>
    <property type="match status" value="1"/>
</dbReference>
<dbReference type="Proteomes" id="UP001054821">
    <property type="component" value="Chromosome 3"/>
</dbReference>
<evidence type="ECO:0000313" key="1">
    <source>
        <dbReference type="EMBL" id="KAI5339029.1"/>
    </source>
</evidence>
<protein>
    <submittedName>
        <fullName evidence="1">Uncharacterized protein</fullName>
    </submittedName>
</protein>
<reference evidence="1 2" key="1">
    <citation type="journal article" date="2022" name="G3 (Bethesda)">
        <title>Whole-genome sequence and methylome profiling of the almond [Prunus dulcis (Mill.) D.A. Webb] cultivar 'Nonpareil'.</title>
        <authorList>
            <person name="D'Amico-Willman K.M."/>
            <person name="Ouma W.Z."/>
            <person name="Meulia T."/>
            <person name="Sideli G.M."/>
            <person name="Gradziel T.M."/>
            <person name="Fresnedo-Ramirez J."/>
        </authorList>
    </citation>
    <scope>NUCLEOTIDE SEQUENCE [LARGE SCALE GENOMIC DNA]</scope>
    <source>
        <strain evidence="1">Clone GOH B32 T37-40</strain>
    </source>
</reference>
<sequence>MADSLARLASALDTELTRNIPIEYLAERSIDHRDCTNMAIDETPTWMTPIWAFLTNGALLQDKVQARQIKARATRYTIINQKLYKYSLPLFLCVTPEKGLEAL</sequence>
<proteinExistence type="predicted"/>
<accession>A0AAD4W902</accession>